<evidence type="ECO:0008006" key="3">
    <source>
        <dbReference type="Google" id="ProtNLM"/>
    </source>
</evidence>
<dbReference type="VEuPathDB" id="FungiDB:BD410DRAFT_349129"/>
<reference evidence="1 2" key="1">
    <citation type="submission" date="2018-06" db="EMBL/GenBank/DDBJ databases">
        <title>A transcriptomic atlas of mushroom development highlights an independent origin of complex multicellularity.</title>
        <authorList>
            <consortium name="DOE Joint Genome Institute"/>
            <person name="Krizsan K."/>
            <person name="Almasi E."/>
            <person name="Merenyi Z."/>
            <person name="Sahu N."/>
            <person name="Viragh M."/>
            <person name="Koszo T."/>
            <person name="Mondo S."/>
            <person name="Kiss B."/>
            <person name="Balint B."/>
            <person name="Kues U."/>
            <person name="Barry K."/>
            <person name="Hegedus J.C."/>
            <person name="Henrissat B."/>
            <person name="Johnson J."/>
            <person name="Lipzen A."/>
            <person name="Ohm R."/>
            <person name="Nagy I."/>
            <person name="Pangilinan J."/>
            <person name="Yan J."/>
            <person name="Xiong Y."/>
            <person name="Grigoriev I.V."/>
            <person name="Hibbett D.S."/>
            <person name="Nagy L.G."/>
        </authorList>
    </citation>
    <scope>NUCLEOTIDE SEQUENCE [LARGE SCALE GENOMIC DNA]</scope>
    <source>
        <strain evidence="1 2">SZMC22713</strain>
    </source>
</reference>
<dbReference type="AlphaFoldDB" id="A0A4Y7QLC7"/>
<gene>
    <name evidence="1" type="ORF">BD410DRAFT_349129</name>
</gene>
<dbReference type="OrthoDB" id="2779329at2759"/>
<keyword evidence="2" id="KW-1185">Reference proteome</keyword>
<proteinExistence type="predicted"/>
<accession>A0A4Y7QLC7</accession>
<evidence type="ECO:0000313" key="2">
    <source>
        <dbReference type="Proteomes" id="UP000294933"/>
    </source>
</evidence>
<evidence type="ECO:0000313" key="1">
    <source>
        <dbReference type="EMBL" id="TDL28176.1"/>
    </source>
</evidence>
<dbReference type="EMBL" id="ML170158">
    <property type="protein sequence ID" value="TDL28176.1"/>
    <property type="molecule type" value="Genomic_DNA"/>
</dbReference>
<sequence length="89" mass="10365">MPRQIHWTTEWNNHIQLIDGNVRNVSWQEFQHPRDTGSWFAIVYYRELEYGRGSSATLSDAKDAASQVAMKTMCPEKHDAIIDRASRKD</sequence>
<protein>
    <recommendedName>
        <fullName evidence="3">DRBM domain-containing protein</fullName>
    </recommendedName>
</protein>
<dbReference type="Proteomes" id="UP000294933">
    <property type="component" value="Unassembled WGS sequence"/>
</dbReference>
<organism evidence="1 2">
    <name type="scientific">Rickenella mellea</name>
    <dbReference type="NCBI Taxonomy" id="50990"/>
    <lineage>
        <taxon>Eukaryota</taxon>
        <taxon>Fungi</taxon>
        <taxon>Dikarya</taxon>
        <taxon>Basidiomycota</taxon>
        <taxon>Agaricomycotina</taxon>
        <taxon>Agaricomycetes</taxon>
        <taxon>Hymenochaetales</taxon>
        <taxon>Rickenellaceae</taxon>
        <taxon>Rickenella</taxon>
    </lineage>
</organism>
<name>A0A4Y7QLC7_9AGAM</name>